<evidence type="ECO:0000313" key="1">
    <source>
        <dbReference type="EMBL" id="VEE44924.1"/>
    </source>
</evidence>
<keyword evidence="1" id="KW-0808">Transferase</keyword>
<dbReference type="CDD" id="cd02526">
    <property type="entry name" value="GT2_RfbF_like"/>
    <property type="match status" value="1"/>
</dbReference>
<dbReference type="SUPFAM" id="SSF53448">
    <property type="entry name" value="Nucleotide-diphospho-sugar transferases"/>
    <property type="match status" value="1"/>
</dbReference>
<dbReference type="Proteomes" id="UP000278078">
    <property type="component" value="Chromosome"/>
</dbReference>
<dbReference type="EMBL" id="LR134300">
    <property type="protein sequence ID" value="VEE44924.1"/>
    <property type="molecule type" value="Genomic_DNA"/>
</dbReference>
<dbReference type="AlphaFoldDB" id="A0A448BHU5"/>
<accession>A0A448BHU5</accession>
<sequence>MSAAKNLRLYAVIVAYFPEEHALSSLVRSLVSQGCKGVVVFQNSLLSSAFMDEHSDACTFLGEGENLGLGTAINLSFDHLKSKGADAVFTFDQDSSLHEDFVQHMRAMYQGLTDKAIPFSAVVPRIVDRRSLDFEYILPEIQQKELPEGLKFLRIGLQSGMLINYETWWEHKFDGGLFIEYVDTEWCYRLGYEGRYLCLAEEAIMYHEVSDELPKKFLGFYFLKYSPVRRYYFFRNSIFLLRQSYVPAYFKLRILTAFANRIVSMILFSDDRRRSFSLTVKGILHGLGSVKGPLL</sequence>
<protein>
    <submittedName>
        <fullName evidence="1">Rhamnosyltransferase 2</fullName>
    </submittedName>
</protein>
<dbReference type="GO" id="GO:0016740">
    <property type="term" value="F:transferase activity"/>
    <property type="evidence" value="ECO:0007669"/>
    <property type="project" value="UniProtKB-KW"/>
</dbReference>
<reference evidence="1 2" key="1">
    <citation type="submission" date="2018-12" db="EMBL/GenBank/DDBJ databases">
        <authorList>
            <consortium name="Pathogen Informatics"/>
        </authorList>
    </citation>
    <scope>NUCLEOTIDE SEQUENCE [LARGE SCALE GENOMIC DNA]</scope>
    <source>
        <strain evidence="1 2">NCTC10783</strain>
    </source>
</reference>
<proteinExistence type="predicted"/>
<gene>
    <name evidence="1" type="ORF">NCTC10783_00747</name>
</gene>
<dbReference type="Gene3D" id="3.90.550.10">
    <property type="entry name" value="Spore Coat Polysaccharide Biosynthesis Protein SpsA, Chain A"/>
    <property type="match status" value="1"/>
</dbReference>
<name>A0A448BHU5_PSEFL</name>
<organism evidence="1 2">
    <name type="scientific">Pseudomonas fluorescens</name>
    <dbReference type="NCBI Taxonomy" id="294"/>
    <lineage>
        <taxon>Bacteria</taxon>
        <taxon>Pseudomonadati</taxon>
        <taxon>Pseudomonadota</taxon>
        <taxon>Gammaproteobacteria</taxon>
        <taxon>Pseudomonadales</taxon>
        <taxon>Pseudomonadaceae</taxon>
        <taxon>Pseudomonas</taxon>
    </lineage>
</organism>
<dbReference type="InterPro" id="IPR029044">
    <property type="entry name" value="Nucleotide-diphossugar_trans"/>
</dbReference>
<evidence type="ECO:0000313" key="2">
    <source>
        <dbReference type="Proteomes" id="UP000278078"/>
    </source>
</evidence>